<dbReference type="AlphaFoldDB" id="A0A7R9IVU8"/>
<dbReference type="Pfam" id="PF00780">
    <property type="entry name" value="CNH"/>
    <property type="match status" value="1"/>
</dbReference>
<dbReference type="SMART" id="SM00036">
    <property type="entry name" value="CNH"/>
    <property type="match status" value="1"/>
</dbReference>
<name>A0A7R9IVU8_TIMCA</name>
<organism evidence="2">
    <name type="scientific">Timema californicum</name>
    <name type="common">California timema</name>
    <name type="synonym">Walking stick</name>
    <dbReference type="NCBI Taxonomy" id="61474"/>
    <lineage>
        <taxon>Eukaryota</taxon>
        <taxon>Metazoa</taxon>
        <taxon>Ecdysozoa</taxon>
        <taxon>Arthropoda</taxon>
        <taxon>Hexapoda</taxon>
        <taxon>Insecta</taxon>
        <taxon>Pterygota</taxon>
        <taxon>Neoptera</taxon>
        <taxon>Polyneoptera</taxon>
        <taxon>Phasmatodea</taxon>
        <taxon>Timematodea</taxon>
        <taxon>Timematoidea</taxon>
        <taxon>Timematidae</taxon>
        <taxon>Timema</taxon>
    </lineage>
</organism>
<dbReference type="PROSITE" id="PS50219">
    <property type="entry name" value="CNH"/>
    <property type="match status" value="1"/>
</dbReference>
<accession>A0A7R9IVU8</accession>
<dbReference type="EMBL" id="OE179137">
    <property type="protein sequence ID" value="CAD7567653.1"/>
    <property type="molecule type" value="Genomic_DNA"/>
</dbReference>
<reference evidence="2" key="1">
    <citation type="submission" date="2020-11" db="EMBL/GenBank/DDBJ databases">
        <authorList>
            <person name="Tran Van P."/>
        </authorList>
    </citation>
    <scope>NUCLEOTIDE SEQUENCE</scope>
</reference>
<protein>
    <submittedName>
        <fullName evidence="2">(California timema) hypothetical protein</fullName>
    </submittedName>
</protein>
<proteinExistence type="predicted"/>
<evidence type="ECO:0000259" key="1">
    <source>
        <dbReference type="PROSITE" id="PS50219"/>
    </source>
</evidence>
<sequence>MVTDSIRVLAPIFCPILLQYLPGEGRRNDTPTPRPISNGLPPTPKVHMGACFSKVFNGCPLRIHCTASWIHPDTRDQHILIGAEEGIYNLNLNELHDAAIDQLYPRRTIWMYVIKDVLMSLSGKTPQLYRHDLLALQSKQTHRFSLHMNKIPERLVPRKFALTTKVPDTKGCTKCCVGRNPYNGYKYLCGAMPSGIFIMQWYDPLNKFMLLKHFECIVPSPLSVFEMVITPELEYPMVCVSVKQAYEQNRLRLDLINMNSGASWFHSDELEDMDGTATVVPRRENIKVINVTQLEKDAILVCYDMCLPDSVLAFHKHGVQGRSFKNGEVTQEIVEKSRVYRLLGSDKVVVLESHLCQEVPRGGTLTEEGADLYILAGHEASY</sequence>
<feature type="domain" description="CNH" evidence="1">
    <location>
        <begin position="60"/>
        <end position="348"/>
    </location>
</feature>
<dbReference type="InterPro" id="IPR001180">
    <property type="entry name" value="CNH_dom"/>
</dbReference>
<gene>
    <name evidence="2" type="ORF">TCMB3V08_LOCUS435</name>
</gene>
<evidence type="ECO:0000313" key="2">
    <source>
        <dbReference type="EMBL" id="CAD7567653.1"/>
    </source>
</evidence>